<sequence length="107" mass="12297">MAGEDFNVFDHMKWFDEEPSSQTEINFVQQLEAVEQKIGALEKEAAALGEQVATLTQAVRSLESRVASDEHRGHPWRRRVSHMLSSLRSLRWLDCISTVRLRDEGDE</sequence>
<evidence type="ECO:0000313" key="6">
    <source>
        <dbReference type="Proteomes" id="UP000438429"/>
    </source>
</evidence>
<protein>
    <submittedName>
        <fullName evidence="3">Uncharacterized protein</fullName>
    </submittedName>
</protein>
<feature type="coiled-coil region" evidence="1">
    <location>
        <begin position="31"/>
        <end position="65"/>
    </location>
</feature>
<dbReference type="AlphaFoldDB" id="A0A2U9BGM5"/>
<keyword evidence="1" id="KW-0175">Coiled coil</keyword>
<name>A0A2U9BGM5_SCOMX</name>
<dbReference type="EMBL" id="CP026248">
    <property type="protein sequence ID" value="AWP03177.1"/>
    <property type="molecule type" value="Genomic_DNA"/>
</dbReference>
<evidence type="ECO:0000313" key="2">
    <source>
        <dbReference type="EMBL" id="AWP03177.1"/>
    </source>
</evidence>
<keyword evidence="5" id="KW-1185">Reference proteome</keyword>
<dbReference type="EMBL" id="CP026248">
    <property type="protein sequence ID" value="AWP03178.1"/>
    <property type="molecule type" value="Genomic_DNA"/>
</dbReference>
<evidence type="ECO:0000256" key="1">
    <source>
        <dbReference type="SAM" id="Coils"/>
    </source>
</evidence>
<dbReference type="Proteomes" id="UP000246464">
    <property type="component" value="Chromosome 6"/>
</dbReference>
<evidence type="ECO:0000313" key="5">
    <source>
        <dbReference type="Proteomes" id="UP000246464"/>
    </source>
</evidence>
<reference evidence="4 6" key="2">
    <citation type="submission" date="2019-06" db="EMBL/GenBank/DDBJ databases">
        <title>Draft genomes of female and male turbot (Scophthalmus maximus).</title>
        <authorList>
            <person name="Xu H."/>
            <person name="Xu X.-W."/>
            <person name="Shao C."/>
            <person name="Chen S."/>
        </authorList>
    </citation>
    <scope>NUCLEOTIDE SEQUENCE [LARGE SCALE GENOMIC DNA]</scope>
    <source>
        <strain evidence="4">Ysfricsl-2016a</strain>
        <tissue evidence="4">Blood</tissue>
    </source>
</reference>
<dbReference type="EMBL" id="VEVO01000011">
    <property type="protein sequence ID" value="KAF0035180.1"/>
    <property type="molecule type" value="Genomic_DNA"/>
</dbReference>
<gene>
    <name evidence="4" type="ORF">F2P81_012938</name>
    <name evidence="3" type="ORF">SMAX5B_014255</name>
    <name evidence="2" type="ORF">SMAX5B_014394</name>
</gene>
<accession>A0A2U9BGM5</accession>
<proteinExistence type="predicted"/>
<dbReference type="Gene3D" id="1.20.1270.70">
    <property type="entry name" value="Designed single chain three-helix bundle"/>
    <property type="match status" value="1"/>
</dbReference>
<evidence type="ECO:0000313" key="3">
    <source>
        <dbReference type="EMBL" id="AWP03178.1"/>
    </source>
</evidence>
<dbReference type="Proteomes" id="UP000438429">
    <property type="component" value="Unassembled WGS sequence"/>
</dbReference>
<organism evidence="3 5">
    <name type="scientific">Scophthalmus maximus</name>
    <name type="common">Turbot</name>
    <name type="synonym">Psetta maxima</name>
    <dbReference type="NCBI Taxonomy" id="52904"/>
    <lineage>
        <taxon>Eukaryota</taxon>
        <taxon>Metazoa</taxon>
        <taxon>Chordata</taxon>
        <taxon>Craniata</taxon>
        <taxon>Vertebrata</taxon>
        <taxon>Euteleostomi</taxon>
        <taxon>Actinopterygii</taxon>
        <taxon>Neopterygii</taxon>
        <taxon>Teleostei</taxon>
        <taxon>Neoteleostei</taxon>
        <taxon>Acanthomorphata</taxon>
        <taxon>Carangaria</taxon>
        <taxon>Pleuronectiformes</taxon>
        <taxon>Pleuronectoidei</taxon>
        <taxon>Scophthalmidae</taxon>
        <taxon>Scophthalmus</taxon>
    </lineage>
</organism>
<reference evidence="3 5" key="1">
    <citation type="submission" date="2017-12" db="EMBL/GenBank/DDBJ databases">
        <title>Integrating genomic resources of turbot (Scophthalmus maximus) in depth evaluation of genetic and physical mapping variation across individuals.</title>
        <authorList>
            <person name="Martinez P."/>
        </authorList>
    </citation>
    <scope>NUCLEOTIDE SEQUENCE [LARGE SCALE GENOMIC DNA]</scope>
</reference>
<evidence type="ECO:0000313" key="4">
    <source>
        <dbReference type="EMBL" id="KAF0035180.1"/>
    </source>
</evidence>